<dbReference type="InterPro" id="IPR023393">
    <property type="entry name" value="START-like_dom_sf"/>
</dbReference>
<name>A0A317WAV9_9EURO</name>
<gene>
    <name evidence="1" type="ORF">BO70DRAFT_370615</name>
</gene>
<evidence type="ECO:0000313" key="1">
    <source>
        <dbReference type="EMBL" id="PWY83329.1"/>
    </source>
</evidence>
<reference evidence="1 2" key="1">
    <citation type="submission" date="2016-12" db="EMBL/GenBank/DDBJ databases">
        <title>The genomes of Aspergillus section Nigri reveals drivers in fungal speciation.</title>
        <authorList>
            <consortium name="DOE Joint Genome Institute"/>
            <person name="Vesth T.C."/>
            <person name="Nybo J."/>
            <person name="Theobald S."/>
            <person name="Brandl J."/>
            <person name="Frisvad J.C."/>
            <person name="Nielsen K.F."/>
            <person name="Lyhne E.K."/>
            <person name="Kogle M.E."/>
            <person name="Kuo A."/>
            <person name="Riley R."/>
            <person name="Clum A."/>
            <person name="Nolan M."/>
            <person name="Lipzen A."/>
            <person name="Salamov A."/>
            <person name="Henrissat B."/>
            <person name="Wiebenga A."/>
            <person name="De Vries R.P."/>
            <person name="Grigoriev I.V."/>
            <person name="Mortensen U.H."/>
            <person name="Andersen M.R."/>
            <person name="Baker S.E."/>
        </authorList>
    </citation>
    <scope>NUCLEOTIDE SEQUENCE [LARGE SCALE GENOMIC DNA]</scope>
    <source>
        <strain evidence="1 2">CBS 117.55</strain>
    </source>
</reference>
<dbReference type="OrthoDB" id="509124at2759"/>
<dbReference type="CDD" id="cd07822">
    <property type="entry name" value="SRPBCC_4"/>
    <property type="match status" value="1"/>
</dbReference>
<keyword evidence="2" id="KW-1185">Reference proteome</keyword>
<dbReference type="GeneID" id="37066988"/>
<dbReference type="AlphaFoldDB" id="A0A317WAV9"/>
<protein>
    <submittedName>
        <fullName evidence="1">Uncharacterized protein</fullName>
    </submittedName>
</protein>
<dbReference type="RefSeq" id="XP_025399772.1">
    <property type="nucleotide sequence ID" value="XM_025544751.1"/>
</dbReference>
<dbReference type="Proteomes" id="UP000247233">
    <property type="component" value="Unassembled WGS sequence"/>
</dbReference>
<comment type="caution">
    <text evidence="1">The sequence shown here is derived from an EMBL/GenBank/DDBJ whole genome shotgun (WGS) entry which is preliminary data.</text>
</comment>
<organism evidence="1 2">
    <name type="scientific">Aspergillus heteromorphus CBS 117.55</name>
    <dbReference type="NCBI Taxonomy" id="1448321"/>
    <lineage>
        <taxon>Eukaryota</taxon>
        <taxon>Fungi</taxon>
        <taxon>Dikarya</taxon>
        <taxon>Ascomycota</taxon>
        <taxon>Pezizomycotina</taxon>
        <taxon>Eurotiomycetes</taxon>
        <taxon>Eurotiomycetidae</taxon>
        <taxon>Eurotiales</taxon>
        <taxon>Aspergillaceae</taxon>
        <taxon>Aspergillus</taxon>
        <taxon>Aspergillus subgen. Circumdati</taxon>
    </lineage>
</organism>
<accession>A0A317WAV9</accession>
<dbReference type="Gene3D" id="3.30.530.20">
    <property type="match status" value="1"/>
</dbReference>
<dbReference type="PANTHER" id="PTHR36166">
    <property type="entry name" value="CHROMOSOME 9, WHOLE GENOME SHOTGUN SEQUENCE"/>
    <property type="match status" value="1"/>
</dbReference>
<sequence>MYIISTSIEIAAPPAVVRDKFLEFSAIPSYSPHGFIRAITPPGDKLQCSLGYGKMNFSPVVTTNEPACFSWTGSVPGVFVGEHRFGFEAGPDPARTRLVHEERFTGLLAFLMGEGLVARSADMRASTQQGFEDFNRLFRAWVEREV</sequence>
<dbReference type="SUPFAM" id="SSF55961">
    <property type="entry name" value="Bet v1-like"/>
    <property type="match status" value="1"/>
</dbReference>
<proteinExistence type="predicted"/>
<dbReference type="EMBL" id="MSFL01000010">
    <property type="protein sequence ID" value="PWY83329.1"/>
    <property type="molecule type" value="Genomic_DNA"/>
</dbReference>
<dbReference type="VEuPathDB" id="FungiDB:BO70DRAFT_370615"/>
<dbReference type="PANTHER" id="PTHR36166:SF1">
    <property type="entry name" value="SRPBCC DOMAIN-CONTAINING PROTEIN"/>
    <property type="match status" value="1"/>
</dbReference>
<evidence type="ECO:0000313" key="2">
    <source>
        <dbReference type="Proteomes" id="UP000247233"/>
    </source>
</evidence>
<dbReference type="STRING" id="1448321.A0A317WAV9"/>